<keyword evidence="6" id="KW-0963">Cytoplasm</keyword>
<dbReference type="NCBIfam" id="TIGR00006">
    <property type="entry name" value="16S rRNA (cytosine(1402)-N(4))-methyltransferase RsmH"/>
    <property type="match status" value="1"/>
</dbReference>
<dbReference type="GO" id="GO:0032259">
    <property type="term" value="P:methylation"/>
    <property type="evidence" value="ECO:0007669"/>
    <property type="project" value="UniProtKB-KW"/>
</dbReference>
<feature type="binding site" evidence="6">
    <location>
        <position position="67"/>
    </location>
    <ligand>
        <name>S-adenosyl-L-methionine</name>
        <dbReference type="ChEBI" id="CHEBI:59789"/>
    </ligand>
</feature>
<dbReference type="EC" id="2.1.1.199" evidence="6"/>
<keyword evidence="5 6" id="KW-0949">S-adenosyl-L-methionine</keyword>
<dbReference type="Gene3D" id="3.40.50.150">
    <property type="entry name" value="Vaccinia Virus protein VP39"/>
    <property type="match status" value="1"/>
</dbReference>
<dbReference type="Proteomes" id="UP001312908">
    <property type="component" value="Unassembled WGS sequence"/>
</dbReference>
<comment type="subcellular location">
    <subcellularLocation>
        <location evidence="6">Cytoplasm</location>
    </subcellularLocation>
</comment>
<dbReference type="PANTHER" id="PTHR11265">
    <property type="entry name" value="S-ADENOSYL-METHYLTRANSFERASE MRAW"/>
    <property type="match status" value="1"/>
</dbReference>
<dbReference type="SUPFAM" id="SSF81799">
    <property type="entry name" value="Putative methyltransferase TM0872, insert domain"/>
    <property type="match status" value="1"/>
</dbReference>
<dbReference type="GO" id="GO:0008168">
    <property type="term" value="F:methyltransferase activity"/>
    <property type="evidence" value="ECO:0007669"/>
    <property type="project" value="UniProtKB-KW"/>
</dbReference>
<evidence type="ECO:0000256" key="1">
    <source>
        <dbReference type="ARBA" id="ARBA00010396"/>
    </source>
</evidence>
<evidence type="ECO:0000313" key="7">
    <source>
        <dbReference type="EMBL" id="MEE8659351.1"/>
    </source>
</evidence>
<dbReference type="Pfam" id="PF01795">
    <property type="entry name" value="Methyltransf_5"/>
    <property type="match status" value="1"/>
</dbReference>
<dbReference type="SUPFAM" id="SSF53335">
    <property type="entry name" value="S-adenosyl-L-methionine-dependent methyltransferases"/>
    <property type="match status" value="1"/>
</dbReference>
<sequence length="339" mass="37499">MMTLPLSPRVKMSTVPQSEGHNPVMLREVLTLLQINGRGTYLDGTFGGGGYMRAMMAESPAHLFALDKDPDAITRGQALQAQSAADNRGAAPTFEIRQGNFRDMATLFADVAPFDGIVLDLGVSSFQIDQAERGFSFRQDGPLDMRMSQSGQSAADLVNEADEATLADIIYHYGEERLARRVARAIVTARQEEPIQRTGQLAAIIRKVVHPDRSRIDPATRTFQAIRIAVNDEMNDLERVLETAPALLREGGRLVVVTFHSLEDRLVKRAMQASAGRVARPSRHMPITMAEPTNMFRLPHGKPLTPSDDEIQQNPRARSAKIRVLEKTRHIIEPLEGTS</sequence>
<reference evidence="7 8" key="1">
    <citation type="submission" date="2023-10" db="EMBL/GenBank/DDBJ databases">
        <title>Sorlinia euscelidii gen. nov., sp. nov., an acetic acid bacteria isolated from the gut of Euscelidius variegatus emitter.</title>
        <authorList>
            <person name="Michoud G."/>
            <person name="Marasco R."/>
            <person name="Seferji K."/>
            <person name="Gonella E."/>
            <person name="Garuglieri E."/>
            <person name="Alma A."/>
            <person name="Mapelli F."/>
            <person name="Borin S."/>
            <person name="Daffonchio D."/>
            <person name="Crotti E."/>
        </authorList>
    </citation>
    <scope>NUCLEOTIDE SEQUENCE [LARGE SCALE GENOMIC DNA]</scope>
    <source>
        <strain evidence="7 8">EV16P</strain>
    </source>
</reference>
<dbReference type="PANTHER" id="PTHR11265:SF0">
    <property type="entry name" value="12S RRNA N4-METHYLCYTIDINE METHYLTRANSFERASE"/>
    <property type="match status" value="1"/>
</dbReference>
<name>A0ABU7U5K2_9PROT</name>
<organism evidence="7 8">
    <name type="scientific">Sorlinia euscelidii</name>
    <dbReference type="NCBI Taxonomy" id="3081148"/>
    <lineage>
        <taxon>Bacteria</taxon>
        <taxon>Pseudomonadati</taxon>
        <taxon>Pseudomonadota</taxon>
        <taxon>Alphaproteobacteria</taxon>
        <taxon>Acetobacterales</taxon>
        <taxon>Acetobacteraceae</taxon>
        <taxon>Sorlinia</taxon>
    </lineage>
</organism>
<evidence type="ECO:0000256" key="5">
    <source>
        <dbReference type="ARBA" id="ARBA00022691"/>
    </source>
</evidence>
<dbReference type="InterPro" id="IPR029063">
    <property type="entry name" value="SAM-dependent_MTases_sf"/>
</dbReference>
<keyword evidence="2 6" id="KW-0698">rRNA processing</keyword>
<comment type="caution">
    <text evidence="7">The sequence shown here is derived from an EMBL/GenBank/DDBJ whole genome shotgun (WGS) entry which is preliminary data.</text>
</comment>
<comment type="catalytic activity">
    <reaction evidence="6">
        <text>cytidine(1402) in 16S rRNA + S-adenosyl-L-methionine = N(4)-methylcytidine(1402) in 16S rRNA + S-adenosyl-L-homocysteine + H(+)</text>
        <dbReference type="Rhea" id="RHEA:42928"/>
        <dbReference type="Rhea" id="RHEA-COMP:10286"/>
        <dbReference type="Rhea" id="RHEA-COMP:10287"/>
        <dbReference type="ChEBI" id="CHEBI:15378"/>
        <dbReference type="ChEBI" id="CHEBI:57856"/>
        <dbReference type="ChEBI" id="CHEBI:59789"/>
        <dbReference type="ChEBI" id="CHEBI:74506"/>
        <dbReference type="ChEBI" id="CHEBI:82748"/>
        <dbReference type="EC" id="2.1.1.199"/>
    </reaction>
</comment>
<dbReference type="Gene3D" id="1.10.150.170">
    <property type="entry name" value="Putative methyltransferase TM0872, insert domain"/>
    <property type="match status" value="1"/>
</dbReference>
<protein>
    <recommendedName>
        <fullName evidence="6">Ribosomal RNA small subunit methyltransferase H</fullName>
        <ecNumber evidence="6">2.1.1.199</ecNumber>
    </recommendedName>
    <alternativeName>
        <fullName evidence="6">16S rRNA m(4)C1402 methyltransferase</fullName>
    </alternativeName>
    <alternativeName>
        <fullName evidence="6">rRNA (cytosine-N(4)-)-methyltransferase RsmH</fullName>
    </alternativeName>
</protein>
<dbReference type="EMBL" id="JAWJZY010000004">
    <property type="protein sequence ID" value="MEE8659351.1"/>
    <property type="molecule type" value="Genomic_DNA"/>
</dbReference>
<dbReference type="InterPro" id="IPR002903">
    <property type="entry name" value="RsmH"/>
</dbReference>
<proteinExistence type="inferred from homology"/>
<dbReference type="HAMAP" id="MF_01007">
    <property type="entry name" value="16SrRNA_methyltr_H"/>
    <property type="match status" value="1"/>
</dbReference>
<feature type="binding site" evidence="6">
    <location>
        <position position="120"/>
    </location>
    <ligand>
        <name>S-adenosyl-L-methionine</name>
        <dbReference type="ChEBI" id="CHEBI:59789"/>
    </ligand>
</feature>
<evidence type="ECO:0000313" key="8">
    <source>
        <dbReference type="Proteomes" id="UP001312908"/>
    </source>
</evidence>
<feature type="binding site" evidence="6">
    <location>
        <position position="127"/>
    </location>
    <ligand>
        <name>S-adenosyl-L-methionine</name>
        <dbReference type="ChEBI" id="CHEBI:59789"/>
    </ligand>
</feature>
<evidence type="ECO:0000256" key="2">
    <source>
        <dbReference type="ARBA" id="ARBA00022552"/>
    </source>
</evidence>
<keyword evidence="4 6" id="KW-0808">Transferase</keyword>
<keyword evidence="3 6" id="KW-0489">Methyltransferase</keyword>
<feature type="binding site" evidence="6">
    <location>
        <position position="101"/>
    </location>
    <ligand>
        <name>S-adenosyl-L-methionine</name>
        <dbReference type="ChEBI" id="CHEBI:59789"/>
    </ligand>
</feature>
<comment type="function">
    <text evidence="6">Specifically methylates the N4 position of cytidine in position 1402 (C1402) of 16S rRNA.</text>
</comment>
<comment type="similarity">
    <text evidence="1 6">Belongs to the methyltransferase superfamily. RsmH family.</text>
</comment>
<dbReference type="CDD" id="cd02440">
    <property type="entry name" value="AdoMet_MTases"/>
    <property type="match status" value="1"/>
</dbReference>
<evidence type="ECO:0000256" key="6">
    <source>
        <dbReference type="HAMAP-Rule" id="MF_01007"/>
    </source>
</evidence>
<gene>
    <name evidence="6" type="primary">rsmH</name>
    <name evidence="7" type="ORF">DOFOFD_10065</name>
</gene>
<accession>A0ABU7U5K2</accession>
<dbReference type="InterPro" id="IPR023397">
    <property type="entry name" value="SAM-dep_MeTrfase_MraW_recog"/>
</dbReference>
<evidence type="ECO:0000256" key="3">
    <source>
        <dbReference type="ARBA" id="ARBA00022603"/>
    </source>
</evidence>
<keyword evidence="8" id="KW-1185">Reference proteome</keyword>
<dbReference type="PIRSF" id="PIRSF004486">
    <property type="entry name" value="MraW"/>
    <property type="match status" value="1"/>
</dbReference>
<feature type="binding site" evidence="6">
    <location>
        <begin position="49"/>
        <end position="51"/>
    </location>
    <ligand>
        <name>S-adenosyl-L-methionine</name>
        <dbReference type="ChEBI" id="CHEBI:59789"/>
    </ligand>
</feature>
<evidence type="ECO:0000256" key="4">
    <source>
        <dbReference type="ARBA" id="ARBA00022679"/>
    </source>
</evidence>
<dbReference type="RefSeq" id="WP_394820179.1">
    <property type="nucleotide sequence ID" value="NZ_JAWJZY010000004.1"/>
</dbReference>